<dbReference type="RefSeq" id="WP_081126693.1">
    <property type="nucleotide sequence ID" value="NZ_LDOS01000001.1"/>
</dbReference>
<organism evidence="2 3">
    <name type="scientific">Metallibacterium scheffleri</name>
    <dbReference type="NCBI Taxonomy" id="993689"/>
    <lineage>
        <taxon>Bacteria</taxon>
        <taxon>Pseudomonadati</taxon>
        <taxon>Pseudomonadota</taxon>
        <taxon>Gammaproteobacteria</taxon>
        <taxon>Lysobacterales</taxon>
        <taxon>Rhodanobacteraceae</taxon>
        <taxon>Metallibacterium</taxon>
    </lineage>
</organism>
<dbReference type="PANTHER" id="PTHR36558:SF1">
    <property type="entry name" value="RESTRICTION ENDONUCLEASE DOMAIN-CONTAINING PROTEIN-RELATED"/>
    <property type="match status" value="1"/>
</dbReference>
<reference evidence="2 3" key="1">
    <citation type="submission" date="2017-02" db="EMBL/GenBank/DDBJ databases">
        <title>Whole genome sequencing of Metallibacterium scheffleri DSM 24874 (T).</title>
        <authorList>
            <person name="Kumar S."/>
            <person name="Patil P."/>
            <person name="Patil P.B."/>
        </authorList>
    </citation>
    <scope>NUCLEOTIDE SEQUENCE [LARGE SCALE GENOMIC DNA]</scope>
    <source>
        <strain evidence="2 3">DSM 24874</strain>
    </source>
</reference>
<dbReference type="CDD" id="cd06260">
    <property type="entry name" value="DUF820-like"/>
    <property type="match status" value="1"/>
</dbReference>
<dbReference type="Pfam" id="PF05685">
    <property type="entry name" value="Uma2"/>
    <property type="match status" value="1"/>
</dbReference>
<evidence type="ECO:0000313" key="3">
    <source>
        <dbReference type="Proteomes" id="UP000307749"/>
    </source>
</evidence>
<name>A0A4V3UTA3_9GAMM</name>
<dbReference type="EMBL" id="MWQO01000036">
    <property type="protein sequence ID" value="THD09671.1"/>
    <property type="molecule type" value="Genomic_DNA"/>
</dbReference>
<evidence type="ECO:0000313" key="2">
    <source>
        <dbReference type="EMBL" id="THD09671.1"/>
    </source>
</evidence>
<dbReference type="STRING" id="993689.GCA_002077135_01406"/>
<dbReference type="PANTHER" id="PTHR36558">
    <property type="entry name" value="GLR1098 PROTEIN"/>
    <property type="match status" value="1"/>
</dbReference>
<proteinExistence type="predicted"/>
<dbReference type="Proteomes" id="UP000307749">
    <property type="component" value="Unassembled WGS sequence"/>
</dbReference>
<keyword evidence="3" id="KW-1185">Reference proteome</keyword>
<dbReference type="InterPro" id="IPR012296">
    <property type="entry name" value="Nuclease_put_TT1808"/>
</dbReference>
<dbReference type="OrthoDB" id="26750at2"/>
<dbReference type="SUPFAM" id="SSF52980">
    <property type="entry name" value="Restriction endonuclease-like"/>
    <property type="match status" value="1"/>
</dbReference>
<evidence type="ECO:0000259" key="1">
    <source>
        <dbReference type="Pfam" id="PF05685"/>
    </source>
</evidence>
<dbReference type="Gene3D" id="3.90.1570.10">
    <property type="entry name" value="tt1808, chain A"/>
    <property type="match status" value="1"/>
</dbReference>
<feature type="domain" description="Putative restriction endonuclease" evidence="1">
    <location>
        <begin position="11"/>
        <end position="156"/>
    </location>
</feature>
<dbReference type="InterPro" id="IPR008538">
    <property type="entry name" value="Uma2"/>
</dbReference>
<dbReference type="AlphaFoldDB" id="A0A4V3UTA3"/>
<protein>
    <recommendedName>
        <fullName evidence="1">Putative restriction endonuclease domain-containing protein</fullName>
    </recommendedName>
</protein>
<accession>A0A4V3UTA3</accession>
<comment type="caution">
    <text evidence="2">The sequence shown here is derived from an EMBL/GenBank/DDBJ whole genome shotgun (WGS) entry which is preliminary data.</text>
</comment>
<dbReference type="InterPro" id="IPR011335">
    <property type="entry name" value="Restrct_endonuc-II-like"/>
</dbReference>
<sequence length="200" mass="21980">MSLPLAKMSLQAFLDWENQQPGRHEFYRGEVFARVGARRVHGIVALNVAAALKTRLQGKPCQAFIESMKVRVADDAVFYPDVFVTCDARDLRTEMVFEHPVLIVEVLSASTQAFDRGAKFAAYRGLGSLREYVLIDSETRGVEVFRRNERGLFELHDQSGAAALMLASVDAGIPMDAVFEGVQAEGIVGAPGPDEPARQP</sequence>
<gene>
    <name evidence="2" type="ORF">B1806_10040</name>
</gene>